<gene>
    <name evidence="2" type="ORF">ACFQPE_14895</name>
</gene>
<dbReference type="AlphaFoldDB" id="A0ABD6AD06"/>
<dbReference type="Proteomes" id="UP001596547">
    <property type="component" value="Unassembled WGS sequence"/>
</dbReference>
<dbReference type="SUPFAM" id="SSF53448">
    <property type="entry name" value="Nucleotide-diphospho-sugar transferases"/>
    <property type="match status" value="1"/>
</dbReference>
<dbReference type="GeneID" id="79315244"/>
<keyword evidence="2" id="KW-0808">Transferase</keyword>
<comment type="caution">
    <text evidence="2">The sequence shown here is derived from an EMBL/GenBank/DDBJ whole genome shotgun (WGS) entry which is preliminary data.</text>
</comment>
<dbReference type="InterPro" id="IPR029044">
    <property type="entry name" value="Nucleotide-diphossugar_trans"/>
</dbReference>
<dbReference type="PANTHER" id="PTHR10859:SF91">
    <property type="entry name" value="DOLICHYL-PHOSPHATE BETA-GLUCOSYLTRANSFERASE"/>
    <property type="match status" value="1"/>
</dbReference>
<reference evidence="2 3" key="1">
    <citation type="journal article" date="2019" name="Int. J. Syst. Evol. Microbiol.">
        <title>The Global Catalogue of Microorganisms (GCM) 10K type strain sequencing project: providing services to taxonomists for standard genome sequencing and annotation.</title>
        <authorList>
            <consortium name="The Broad Institute Genomics Platform"/>
            <consortium name="The Broad Institute Genome Sequencing Center for Infectious Disease"/>
            <person name="Wu L."/>
            <person name="Ma J."/>
        </authorList>
    </citation>
    <scope>NUCLEOTIDE SEQUENCE [LARGE SCALE GENOMIC DNA]</scope>
    <source>
        <strain evidence="2 3">PSR21</strain>
    </source>
</reference>
<evidence type="ECO:0000313" key="2">
    <source>
        <dbReference type="EMBL" id="MFC7318071.1"/>
    </source>
</evidence>
<sequence>MSSVGLVVPAYRPDIGRLADYVRTLDERLSPAAVRVEIDAPEPVALDRLADLPATVNAAPSRRGKGAAVAAGFQALAGDDGIEVLAFADGDASTPVGSVDAVLGAVGRADLAVGSRRHPDAVVDGHQTRVRRRLGDGFAWLARRCLDASLFDYQCGTKALTAEAWRAIEPHVAAPGFAWDVEVIAVADALGHRVEEVPIRWRDRPGSTVAPVRGSASMARGLLSARWRARRVRAARAGRRPARELPAPADRVR</sequence>
<evidence type="ECO:0000256" key="1">
    <source>
        <dbReference type="SAM" id="MobiDB-lite"/>
    </source>
</evidence>
<dbReference type="PANTHER" id="PTHR10859">
    <property type="entry name" value="GLYCOSYL TRANSFERASE"/>
    <property type="match status" value="1"/>
</dbReference>
<proteinExistence type="predicted"/>
<name>A0ABD6AD06_9EURY</name>
<organism evidence="2 3">
    <name type="scientific">Halomarina halobia</name>
    <dbReference type="NCBI Taxonomy" id="3033386"/>
    <lineage>
        <taxon>Archaea</taxon>
        <taxon>Methanobacteriati</taxon>
        <taxon>Methanobacteriota</taxon>
        <taxon>Stenosarchaea group</taxon>
        <taxon>Halobacteria</taxon>
        <taxon>Halobacteriales</taxon>
        <taxon>Natronomonadaceae</taxon>
        <taxon>Halomarina</taxon>
    </lineage>
</organism>
<dbReference type="EMBL" id="JBHTBF010000002">
    <property type="protein sequence ID" value="MFC7318071.1"/>
    <property type="molecule type" value="Genomic_DNA"/>
</dbReference>
<protein>
    <submittedName>
        <fullName evidence="2">Dolichol-P-glucose transferase</fullName>
    </submittedName>
</protein>
<feature type="region of interest" description="Disordered" evidence="1">
    <location>
        <begin position="234"/>
        <end position="253"/>
    </location>
</feature>
<keyword evidence="3" id="KW-1185">Reference proteome</keyword>
<dbReference type="Gene3D" id="3.90.550.10">
    <property type="entry name" value="Spore Coat Polysaccharide Biosynthesis Protein SpsA, Chain A"/>
    <property type="match status" value="1"/>
</dbReference>
<dbReference type="GO" id="GO:0016740">
    <property type="term" value="F:transferase activity"/>
    <property type="evidence" value="ECO:0007669"/>
    <property type="project" value="UniProtKB-KW"/>
</dbReference>
<feature type="compositionally biased region" description="Low complexity" evidence="1">
    <location>
        <begin position="244"/>
        <end position="253"/>
    </location>
</feature>
<dbReference type="RefSeq" id="WP_276305652.1">
    <property type="nucleotide sequence ID" value="NZ_CP119992.1"/>
</dbReference>
<accession>A0ABD6AD06</accession>
<evidence type="ECO:0000313" key="3">
    <source>
        <dbReference type="Proteomes" id="UP001596547"/>
    </source>
</evidence>